<dbReference type="RefSeq" id="WP_364450248.1">
    <property type="nucleotide sequence ID" value="NZ_JBFARM010000005.1"/>
</dbReference>
<sequence length="421" mass="44356">MRYKPAVAVLAALATAAALTACGRAGDTGGGQAQPSSTVAAKASGTITMWAMGNEGELLPDFVKKFEEANPGVKVDVTAVPWDSAYQKFQTAIAAGNVPDLAMMPGLPVFKDAFAPVPDAIDTKGMYPGAVSTGTIGGQLLEVPWYVDVRVLYYRTDLAKKAGWDKPPATWDELRQLAKDMQQKAGADWGIRLPAGMTGSFLSTMWMPWSNGAELMNADRTAWTLDTPEFATAYEYLASYFKQGIADQNADPAPATTVKDFLSGKTPMVVDGPYVRAALATAAGKEFASKYATVPLPKGKSSTSFVGGANLVVFKAAKNPDSAWKLVQWLSQAQTQAAWYAVSGDLPAVQSAWDDASLASDPTLAAFGEQLKTAKAPPQIVSFDKVGAAGDSTIEQIIKAGTPVKDALARLQQQADGIGVS</sequence>
<dbReference type="InterPro" id="IPR006059">
    <property type="entry name" value="SBP"/>
</dbReference>
<protein>
    <submittedName>
        <fullName evidence="5">Extracellular solute-binding protein</fullName>
    </submittedName>
</protein>
<evidence type="ECO:0000256" key="4">
    <source>
        <dbReference type="SAM" id="SignalP"/>
    </source>
</evidence>
<dbReference type="EMBL" id="JBFARM010000005">
    <property type="protein sequence ID" value="MEV4287154.1"/>
    <property type="molecule type" value="Genomic_DNA"/>
</dbReference>
<name>A0ABV3H3P9_9ACTN</name>
<feature type="signal peptide" evidence="4">
    <location>
        <begin position="1"/>
        <end position="20"/>
    </location>
</feature>
<dbReference type="PANTHER" id="PTHR30061:SF50">
    <property type="entry name" value="MALTOSE_MALTODEXTRIN-BINDING PERIPLASMIC PROTEIN"/>
    <property type="match status" value="1"/>
</dbReference>
<dbReference type="Gene3D" id="3.40.190.10">
    <property type="entry name" value="Periplasmic binding protein-like II"/>
    <property type="match status" value="2"/>
</dbReference>
<comment type="caution">
    <text evidence="5">The sequence shown here is derived from an EMBL/GenBank/DDBJ whole genome shotgun (WGS) entry which is preliminary data.</text>
</comment>
<keyword evidence="3 4" id="KW-0732">Signal</keyword>
<keyword evidence="6" id="KW-1185">Reference proteome</keyword>
<evidence type="ECO:0000256" key="1">
    <source>
        <dbReference type="ARBA" id="ARBA00008520"/>
    </source>
</evidence>
<evidence type="ECO:0000313" key="6">
    <source>
        <dbReference type="Proteomes" id="UP001552427"/>
    </source>
</evidence>
<keyword evidence="2" id="KW-0813">Transport</keyword>
<gene>
    <name evidence="5" type="ORF">AB0K40_16750</name>
</gene>
<evidence type="ECO:0000256" key="2">
    <source>
        <dbReference type="ARBA" id="ARBA00022448"/>
    </source>
</evidence>
<dbReference type="PANTHER" id="PTHR30061">
    <property type="entry name" value="MALTOSE-BINDING PERIPLASMIC PROTEIN"/>
    <property type="match status" value="1"/>
</dbReference>
<accession>A0ABV3H3P9</accession>
<dbReference type="PROSITE" id="PS51257">
    <property type="entry name" value="PROKAR_LIPOPROTEIN"/>
    <property type="match status" value="1"/>
</dbReference>
<comment type="similarity">
    <text evidence="1">Belongs to the bacterial solute-binding protein 1 family.</text>
</comment>
<reference evidence="5 6" key="1">
    <citation type="submission" date="2024-06" db="EMBL/GenBank/DDBJ databases">
        <title>The Natural Products Discovery Center: Release of the First 8490 Sequenced Strains for Exploring Actinobacteria Biosynthetic Diversity.</title>
        <authorList>
            <person name="Kalkreuter E."/>
            <person name="Kautsar S.A."/>
            <person name="Yang D."/>
            <person name="Bader C.D."/>
            <person name="Teijaro C.N."/>
            <person name="Fluegel L."/>
            <person name="Davis C.M."/>
            <person name="Simpson J.R."/>
            <person name="Lauterbach L."/>
            <person name="Steele A.D."/>
            <person name="Gui C."/>
            <person name="Meng S."/>
            <person name="Li G."/>
            <person name="Viehrig K."/>
            <person name="Ye F."/>
            <person name="Su P."/>
            <person name="Kiefer A.F."/>
            <person name="Nichols A."/>
            <person name="Cepeda A.J."/>
            <person name="Yan W."/>
            <person name="Fan B."/>
            <person name="Jiang Y."/>
            <person name="Adhikari A."/>
            <person name="Zheng C.-J."/>
            <person name="Schuster L."/>
            <person name="Cowan T.M."/>
            <person name="Smanski M.J."/>
            <person name="Chevrette M.G."/>
            <person name="De Carvalho L.P.S."/>
            <person name="Shen B."/>
        </authorList>
    </citation>
    <scope>NUCLEOTIDE SEQUENCE [LARGE SCALE GENOMIC DNA]</scope>
    <source>
        <strain evidence="5 6">NPDC049574</strain>
    </source>
</reference>
<dbReference type="SUPFAM" id="SSF53850">
    <property type="entry name" value="Periplasmic binding protein-like II"/>
    <property type="match status" value="1"/>
</dbReference>
<evidence type="ECO:0000313" key="5">
    <source>
        <dbReference type="EMBL" id="MEV4287154.1"/>
    </source>
</evidence>
<feature type="chain" id="PRO_5046004066" evidence="4">
    <location>
        <begin position="21"/>
        <end position="421"/>
    </location>
</feature>
<dbReference type="Pfam" id="PF13416">
    <property type="entry name" value="SBP_bac_8"/>
    <property type="match status" value="1"/>
</dbReference>
<dbReference type="Proteomes" id="UP001552427">
    <property type="component" value="Unassembled WGS sequence"/>
</dbReference>
<evidence type="ECO:0000256" key="3">
    <source>
        <dbReference type="ARBA" id="ARBA00022729"/>
    </source>
</evidence>
<organism evidence="5 6">
    <name type="scientific">Nonomuraea bangladeshensis</name>
    <dbReference type="NCBI Taxonomy" id="404385"/>
    <lineage>
        <taxon>Bacteria</taxon>
        <taxon>Bacillati</taxon>
        <taxon>Actinomycetota</taxon>
        <taxon>Actinomycetes</taxon>
        <taxon>Streptosporangiales</taxon>
        <taxon>Streptosporangiaceae</taxon>
        <taxon>Nonomuraea</taxon>
    </lineage>
</organism>
<proteinExistence type="inferred from homology"/>